<accession>A0A7H0HFZ5</accession>
<dbReference type="RefSeq" id="WP_187736444.1">
    <property type="nucleotide sequence ID" value="NZ_CP060790.1"/>
</dbReference>
<dbReference type="KEGG" id="amon:H9L24_22205"/>
<protein>
    <submittedName>
        <fullName evidence="1">Uncharacterized protein</fullName>
    </submittedName>
</protein>
<evidence type="ECO:0000313" key="2">
    <source>
        <dbReference type="Proteomes" id="UP000516057"/>
    </source>
</evidence>
<dbReference type="AlphaFoldDB" id="A0A7H0HFZ5"/>
<dbReference type="EMBL" id="CP060790">
    <property type="protein sequence ID" value="QNP59461.1"/>
    <property type="molecule type" value="Genomic_DNA"/>
</dbReference>
<reference evidence="1 2" key="1">
    <citation type="submission" date="2020-08" db="EMBL/GenBank/DDBJ databases">
        <title>Genome sequence of Acidovorax monticola KACC 19171T.</title>
        <authorList>
            <person name="Hyun D.-W."/>
            <person name="Bae J.-W."/>
        </authorList>
    </citation>
    <scope>NUCLEOTIDE SEQUENCE [LARGE SCALE GENOMIC DNA]</scope>
    <source>
        <strain evidence="1 2">KACC 19171</strain>
    </source>
</reference>
<keyword evidence="2" id="KW-1185">Reference proteome</keyword>
<gene>
    <name evidence="1" type="ORF">H9L24_22205</name>
</gene>
<organism evidence="1 2">
    <name type="scientific">Paenacidovorax monticola</name>
    <dbReference type="NCBI Taxonomy" id="1926868"/>
    <lineage>
        <taxon>Bacteria</taxon>
        <taxon>Pseudomonadati</taxon>
        <taxon>Pseudomonadota</taxon>
        <taxon>Betaproteobacteria</taxon>
        <taxon>Burkholderiales</taxon>
        <taxon>Comamonadaceae</taxon>
        <taxon>Paenacidovorax</taxon>
    </lineage>
</organism>
<name>A0A7H0HFZ5_9BURK</name>
<dbReference type="Proteomes" id="UP000516057">
    <property type="component" value="Chromosome"/>
</dbReference>
<proteinExistence type="predicted"/>
<sequence length="67" mass="7553">MQTTEILVEVSAEMEHHLELLRQAYRLPTTTAVLELLISTQIDRSVYEMTGIKPGPKLAIDNTQGRT</sequence>
<evidence type="ECO:0000313" key="1">
    <source>
        <dbReference type="EMBL" id="QNP59461.1"/>
    </source>
</evidence>